<feature type="disulfide bond" evidence="7">
    <location>
        <begin position="517"/>
        <end position="554"/>
    </location>
</feature>
<keyword evidence="2" id="KW-0964">Secreted</keyword>
<dbReference type="Proteomes" id="UP000515154">
    <property type="component" value="Linkage group LG3"/>
</dbReference>
<dbReference type="InterPro" id="IPR024079">
    <property type="entry name" value="MetalloPept_cat_dom_sf"/>
</dbReference>
<feature type="binding site" evidence="6 8">
    <location>
        <position position="345"/>
    </location>
    <ligand>
        <name>Zn(2+)</name>
        <dbReference type="ChEBI" id="CHEBI:29105"/>
        <note>catalytic</note>
    </ligand>
</feature>
<keyword evidence="3 7" id="KW-1015">Disulfide bond</keyword>
<evidence type="ECO:0000256" key="1">
    <source>
        <dbReference type="ARBA" id="ARBA00004613"/>
    </source>
</evidence>
<evidence type="ECO:0000313" key="12">
    <source>
        <dbReference type="RefSeq" id="XP_029634272.1"/>
    </source>
</evidence>
<dbReference type="SMART" id="SM00209">
    <property type="entry name" value="TSP1"/>
    <property type="match status" value="1"/>
</dbReference>
<feature type="binding site" evidence="6">
    <location>
        <position position="200"/>
    </location>
    <ligand>
        <name>Ca(2+)</name>
        <dbReference type="ChEBI" id="CHEBI:29108"/>
        <label>2</label>
    </ligand>
</feature>
<dbReference type="GO" id="GO:0005576">
    <property type="term" value="C:extracellular region"/>
    <property type="evidence" value="ECO:0007669"/>
    <property type="project" value="UniProtKB-SubCell"/>
</dbReference>
<dbReference type="Gene3D" id="3.40.390.10">
    <property type="entry name" value="Collagenase (Catalytic Domain)"/>
    <property type="match status" value="1"/>
</dbReference>
<dbReference type="GO" id="GO:0006508">
    <property type="term" value="P:proteolysis"/>
    <property type="evidence" value="ECO:0007669"/>
    <property type="project" value="InterPro"/>
</dbReference>
<sequence>MLPLIFLLSTVLLVAPVQPKPIHNLNEPHLKAAKRIGFLEDAFERLHLTELSEILDGGIHHPLNISRIKERQGSQVETILHIPLAELQLKLSLKHPEQILHENAKIVVSNGEEEQHFIVEPRNCYLVGRIDGYSGSASLSYCNGLRGSVVLGDTEYTLEPVDDGARHIVGEHRKQDKHSFVDKVNEAYAFEDDKRVVTVEMALYNDAEMTKMLDAKGFDTLHKKIDYIVSKFNGVQYEYTKIKQLRHKVVFQIKKMEFWTKNPSWFLVSNKLNSMLSSLCKWNADKEPFDLVYLITGHRPIYPIGLAFVGGACRPKSRCGVSMGTAWGRYVAIAHEIGHILGMPHDANTPCSSYPSVHKGLMGGKGTDFSNCSAERFEKKILSKSGHCLFVQNIPDDKVPKELKGLVLKGLPEVINVTHHEYCEKNAGIGFRYREKENLKYSCNSGYYCVKLKEGPGFGLITRESAQGIVGTYCAPGKVCLKKQCLTYKLMHLTKPWIVRAGGWGDWSSYTKCSRTCGTGVQFSFRDCNNPKPIQSKYCDGSEYKAKLCNEQPCPSDPSSYDAIRKTRAGETCKRLINDGSLNATIYKPTGRAYGGKGYNDDCDVHCDNSKHRNSRNAILPDGTPCKHPDPEFNVAGAANLKLHCFRGKCQAFGCDSRFPAQHHGNDPLCSVPVSLK</sequence>
<dbReference type="AlphaFoldDB" id="A0A6P7S7U5"/>
<evidence type="ECO:0000256" key="6">
    <source>
        <dbReference type="PIRSR" id="PIRSR613273-2"/>
    </source>
</evidence>
<feature type="disulfide bond" evidence="7">
    <location>
        <begin position="513"/>
        <end position="549"/>
    </location>
</feature>
<evidence type="ECO:0000256" key="4">
    <source>
        <dbReference type="ARBA" id="ARBA00023180"/>
    </source>
</evidence>
<dbReference type="GO" id="GO:0030198">
    <property type="term" value="P:extracellular matrix organization"/>
    <property type="evidence" value="ECO:0007669"/>
    <property type="project" value="InterPro"/>
</dbReference>
<keyword evidence="4" id="KW-0325">Glycoprotein</keyword>
<evidence type="ECO:0000313" key="11">
    <source>
        <dbReference type="Proteomes" id="UP000515154"/>
    </source>
</evidence>
<evidence type="ECO:0000256" key="9">
    <source>
        <dbReference type="SAM" id="SignalP"/>
    </source>
</evidence>
<evidence type="ECO:0000256" key="8">
    <source>
        <dbReference type="PROSITE-ProRule" id="PRU00276"/>
    </source>
</evidence>
<dbReference type="GO" id="GO:0004222">
    <property type="term" value="F:metalloendopeptidase activity"/>
    <property type="evidence" value="ECO:0007669"/>
    <property type="project" value="InterPro"/>
</dbReference>
<feature type="disulfide bond" evidence="7">
    <location>
        <begin position="351"/>
        <end position="372"/>
    </location>
</feature>
<dbReference type="SUPFAM" id="SSF82895">
    <property type="entry name" value="TSP-1 type 1 repeat"/>
    <property type="match status" value="1"/>
</dbReference>
<dbReference type="PRINTS" id="PR01857">
    <property type="entry name" value="ADAMTSFAMILY"/>
</dbReference>
<keyword evidence="6 8" id="KW-0862">Zinc</keyword>
<feature type="disulfide bond" evidence="7">
    <location>
        <begin position="443"/>
        <end position="480"/>
    </location>
</feature>
<feature type="chain" id="PRO_5027576053" evidence="9">
    <location>
        <begin position="20"/>
        <end position="677"/>
    </location>
</feature>
<dbReference type="Gene3D" id="2.20.100.10">
    <property type="entry name" value="Thrombospondin type-1 (TSP1) repeat"/>
    <property type="match status" value="1"/>
</dbReference>
<protein>
    <submittedName>
        <fullName evidence="12">A disintegrin and metalloproteinase with thrombospondin motifs 12-like</fullName>
    </submittedName>
</protein>
<dbReference type="PROSITE" id="PS50215">
    <property type="entry name" value="ADAM_MEPRO"/>
    <property type="match status" value="1"/>
</dbReference>
<feature type="binding site" evidence="6">
    <location>
        <position position="290"/>
    </location>
    <ligand>
        <name>Ca(2+)</name>
        <dbReference type="ChEBI" id="CHEBI:29108"/>
        <label>1</label>
    </ligand>
</feature>
<feature type="disulfide bond" evidence="7">
    <location>
        <begin position="423"/>
        <end position="449"/>
    </location>
</feature>
<keyword evidence="9" id="KW-0732">Signal</keyword>
<evidence type="ECO:0000256" key="5">
    <source>
        <dbReference type="PIRSR" id="PIRSR613273-1"/>
    </source>
</evidence>
<comment type="subcellular location">
    <subcellularLocation>
        <location evidence="1">Secreted</location>
    </subcellularLocation>
</comment>
<evidence type="ECO:0000256" key="7">
    <source>
        <dbReference type="PIRSR" id="PIRSR613273-3"/>
    </source>
</evidence>
<dbReference type="PROSITE" id="PS50092">
    <property type="entry name" value="TSP1"/>
    <property type="match status" value="1"/>
</dbReference>
<dbReference type="GO" id="GO:0046872">
    <property type="term" value="F:metal ion binding"/>
    <property type="evidence" value="ECO:0007669"/>
    <property type="project" value="UniProtKB-KW"/>
</dbReference>
<dbReference type="InterPro" id="IPR000884">
    <property type="entry name" value="TSP1_rpt"/>
</dbReference>
<dbReference type="InterPro" id="IPR050439">
    <property type="entry name" value="ADAMTS_ADAMTS-like"/>
</dbReference>
<feature type="active site" evidence="5 8">
    <location>
        <position position="336"/>
    </location>
</feature>
<comment type="caution">
    <text evidence="8">Lacks conserved residue(s) required for the propagation of feature annotation.</text>
</comment>
<dbReference type="InterPro" id="IPR013273">
    <property type="entry name" value="ADAMTS/ADAMTS-like"/>
</dbReference>
<feature type="signal peptide" evidence="9">
    <location>
        <begin position="1"/>
        <end position="19"/>
    </location>
</feature>
<accession>A0A6P7S7U5</accession>
<dbReference type="RefSeq" id="XP_029634272.1">
    <property type="nucleotide sequence ID" value="XM_029778412.2"/>
</dbReference>
<dbReference type="PANTHER" id="PTHR13723">
    <property type="entry name" value="ADAMTS A DISINTEGRIN AND METALLOPROTEASE WITH THROMBOSPONDIN MOTIFS PROTEASE"/>
    <property type="match status" value="1"/>
</dbReference>
<feature type="disulfide bond" evidence="7">
    <location>
        <begin position="528"/>
        <end position="539"/>
    </location>
</feature>
<keyword evidence="6" id="KW-0106">Calcium</keyword>
<dbReference type="KEGG" id="osn:115209844"/>
<dbReference type="PANTHER" id="PTHR13723:SF281">
    <property type="entry name" value="PAPILIN"/>
    <property type="match status" value="1"/>
</dbReference>
<feature type="disulfide bond" evidence="7">
    <location>
        <begin position="313"/>
        <end position="388"/>
    </location>
</feature>
<dbReference type="InterPro" id="IPR036383">
    <property type="entry name" value="TSP1_rpt_sf"/>
</dbReference>
<feature type="domain" description="Peptidase M12B" evidence="10">
    <location>
        <begin position="197"/>
        <end position="393"/>
    </location>
</feature>
<feature type="binding site" evidence="6 8">
    <location>
        <position position="335"/>
    </location>
    <ligand>
        <name>Zn(2+)</name>
        <dbReference type="ChEBI" id="CHEBI:29105"/>
        <note>catalytic</note>
    </ligand>
</feature>
<feature type="disulfide bond" evidence="7">
    <location>
        <begin position="474"/>
        <end position="485"/>
    </location>
</feature>
<keyword evidence="11" id="KW-1185">Reference proteome</keyword>
<name>A0A6P7S7U5_9MOLL</name>
<evidence type="ECO:0000256" key="3">
    <source>
        <dbReference type="ARBA" id="ARBA00023157"/>
    </source>
</evidence>
<gene>
    <name evidence="12" type="primary">LOC115209844</name>
</gene>
<dbReference type="FunFam" id="2.20.100.10:FF:000001">
    <property type="entry name" value="semaphorin-5A isoform X1"/>
    <property type="match status" value="1"/>
</dbReference>
<dbReference type="InterPro" id="IPR001590">
    <property type="entry name" value="Peptidase_M12B"/>
</dbReference>
<keyword evidence="6 8" id="KW-0479">Metal-binding</keyword>
<feature type="binding site" evidence="6">
    <location>
        <position position="388"/>
    </location>
    <ligand>
        <name>Ca(2+)</name>
        <dbReference type="ChEBI" id="CHEBI:29108"/>
        <label>1</label>
    </ligand>
</feature>
<dbReference type="Pfam" id="PF00090">
    <property type="entry name" value="TSP_1"/>
    <property type="match status" value="1"/>
</dbReference>
<dbReference type="Pfam" id="PF01421">
    <property type="entry name" value="Reprolysin"/>
    <property type="match status" value="1"/>
</dbReference>
<organism evidence="11 12">
    <name type="scientific">Octopus sinensis</name>
    <name type="common">East Asian common octopus</name>
    <dbReference type="NCBI Taxonomy" id="2607531"/>
    <lineage>
        <taxon>Eukaryota</taxon>
        <taxon>Metazoa</taxon>
        <taxon>Spiralia</taxon>
        <taxon>Lophotrochozoa</taxon>
        <taxon>Mollusca</taxon>
        <taxon>Cephalopoda</taxon>
        <taxon>Coleoidea</taxon>
        <taxon>Octopodiformes</taxon>
        <taxon>Octopoda</taxon>
        <taxon>Incirrata</taxon>
        <taxon>Octopodidae</taxon>
        <taxon>Octopus</taxon>
    </lineage>
</organism>
<evidence type="ECO:0000259" key="10">
    <source>
        <dbReference type="PROSITE" id="PS50215"/>
    </source>
</evidence>
<reference evidence="12" key="1">
    <citation type="submission" date="2025-08" db="UniProtKB">
        <authorList>
            <consortium name="RefSeq"/>
        </authorList>
    </citation>
    <scope>IDENTIFICATION</scope>
</reference>
<dbReference type="SUPFAM" id="SSF55486">
    <property type="entry name" value="Metalloproteases ('zincins'), catalytic domain"/>
    <property type="match status" value="1"/>
</dbReference>
<evidence type="ECO:0000256" key="2">
    <source>
        <dbReference type="ARBA" id="ARBA00022525"/>
    </source>
</evidence>
<feature type="disulfide bond" evidence="7">
    <location>
        <begin position="280"/>
        <end position="319"/>
    </location>
</feature>
<feature type="binding site" evidence="6 8">
    <location>
        <position position="339"/>
    </location>
    <ligand>
        <name>Zn(2+)</name>
        <dbReference type="ChEBI" id="CHEBI:29105"/>
        <note>catalytic</note>
    </ligand>
</feature>
<dbReference type="GO" id="GO:0031012">
    <property type="term" value="C:extracellular matrix"/>
    <property type="evidence" value="ECO:0007669"/>
    <property type="project" value="TreeGrafter"/>
</dbReference>
<proteinExistence type="predicted"/>
<feature type="binding site" evidence="6">
    <location>
        <position position="200"/>
    </location>
    <ligand>
        <name>Ca(2+)</name>
        <dbReference type="ChEBI" id="CHEBI:29108"/>
        <label>1</label>
    </ligand>
</feature>
<comment type="cofactor">
    <cofactor evidence="6">
        <name>Zn(2+)</name>
        <dbReference type="ChEBI" id="CHEBI:29105"/>
    </cofactor>
    <text evidence="6">Binds 1 zinc ion per subunit.</text>
</comment>